<organism evidence="2 3">
    <name type="scientific">Ureibacillus acetophenoni</name>
    <dbReference type="NCBI Taxonomy" id="614649"/>
    <lineage>
        <taxon>Bacteria</taxon>
        <taxon>Bacillati</taxon>
        <taxon>Bacillota</taxon>
        <taxon>Bacilli</taxon>
        <taxon>Bacillales</taxon>
        <taxon>Caryophanaceae</taxon>
        <taxon>Ureibacillus</taxon>
    </lineage>
</organism>
<keyword evidence="2" id="KW-0808">Transferase</keyword>
<dbReference type="SUPFAM" id="SSF55729">
    <property type="entry name" value="Acyl-CoA N-acyltransferases (Nat)"/>
    <property type="match status" value="1"/>
</dbReference>
<dbReference type="Proteomes" id="UP000219252">
    <property type="component" value="Unassembled WGS sequence"/>
</dbReference>
<evidence type="ECO:0000313" key="3">
    <source>
        <dbReference type="Proteomes" id="UP000219252"/>
    </source>
</evidence>
<dbReference type="Pfam" id="PF13302">
    <property type="entry name" value="Acetyltransf_3"/>
    <property type="match status" value="1"/>
</dbReference>
<dbReference type="PANTHER" id="PTHR43792:SF1">
    <property type="entry name" value="N-ACETYLTRANSFERASE DOMAIN-CONTAINING PROTEIN"/>
    <property type="match status" value="1"/>
</dbReference>
<dbReference type="EMBL" id="OBQC01000019">
    <property type="protein sequence ID" value="SOC44228.1"/>
    <property type="molecule type" value="Genomic_DNA"/>
</dbReference>
<keyword evidence="3" id="KW-1185">Reference proteome</keyword>
<dbReference type="Gene3D" id="3.40.630.30">
    <property type="match status" value="1"/>
</dbReference>
<dbReference type="PROSITE" id="PS51186">
    <property type="entry name" value="GNAT"/>
    <property type="match status" value="1"/>
</dbReference>
<dbReference type="GO" id="GO:0016747">
    <property type="term" value="F:acyltransferase activity, transferring groups other than amino-acyl groups"/>
    <property type="evidence" value="ECO:0007669"/>
    <property type="project" value="InterPro"/>
</dbReference>
<sequence length="168" mass="18988">MIVITETERLILKVFENSDVEAMKTFWGDREVMEQCNGAIPHEHLVKVQEGYSKCHDVNGLSVYAVVEKESGNVVGAAGFNVQDINEPVELIYHFAKSVWGKGYATESAMACVKYAEQHPKVKKVFASADPNNKGSLKILEKIGFDYIGMKWFDDTNQEEPYYEKSIK</sequence>
<dbReference type="InterPro" id="IPR000182">
    <property type="entry name" value="GNAT_dom"/>
</dbReference>
<proteinExistence type="predicted"/>
<name>A0A285US57_9BACL</name>
<feature type="domain" description="N-acetyltransferase" evidence="1">
    <location>
        <begin position="10"/>
        <end position="168"/>
    </location>
</feature>
<dbReference type="RefSeq" id="WP_235864659.1">
    <property type="nucleotide sequence ID" value="NZ_OBQC01000019.1"/>
</dbReference>
<dbReference type="PANTHER" id="PTHR43792">
    <property type="entry name" value="GNAT FAMILY, PUTATIVE (AFU_ORTHOLOGUE AFUA_3G00765)-RELATED-RELATED"/>
    <property type="match status" value="1"/>
</dbReference>
<dbReference type="InterPro" id="IPR016181">
    <property type="entry name" value="Acyl_CoA_acyltransferase"/>
</dbReference>
<dbReference type="AlphaFoldDB" id="A0A285US57"/>
<dbReference type="InterPro" id="IPR051531">
    <property type="entry name" value="N-acetyltransferase"/>
</dbReference>
<gene>
    <name evidence="2" type="ORF">SAMN05877842_11955</name>
</gene>
<evidence type="ECO:0000313" key="2">
    <source>
        <dbReference type="EMBL" id="SOC44228.1"/>
    </source>
</evidence>
<reference evidence="3" key="1">
    <citation type="submission" date="2017-08" db="EMBL/GenBank/DDBJ databases">
        <authorList>
            <person name="Varghese N."/>
            <person name="Submissions S."/>
        </authorList>
    </citation>
    <scope>NUCLEOTIDE SEQUENCE [LARGE SCALE GENOMIC DNA]</scope>
    <source>
        <strain evidence="3">JC23</strain>
    </source>
</reference>
<protein>
    <submittedName>
        <fullName evidence="2">RimJ/RimL family protein N-acetyltransferase</fullName>
    </submittedName>
</protein>
<accession>A0A285US57</accession>
<evidence type="ECO:0000259" key="1">
    <source>
        <dbReference type="PROSITE" id="PS51186"/>
    </source>
</evidence>